<comment type="caution">
    <text evidence="4">The sequence shown here is derived from an EMBL/GenBank/DDBJ whole genome shotgun (WGS) entry which is preliminary data.</text>
</comment>
<sequence>MLKAMLGLRGLVPKLNYWPVSSNGLCRSIKFAVDWGNANPSQAEAIGKRAQQLMESISMDRVYGYMFHLISEYAKLQDFKPVPPSSAQQVCEESLLCFADDRQKELLMKSAVAAVSSTPPCTLIKRPNPNYFTIWAEQKQKIIDNLKDKENRSNAAIT</sequence>
<gene>
    <name evidence="4" type="ORF">V6N11_056965</name>
</gene>
<organism evidence="4 5">
    <name type="scientific">Hibiscus sabdariffa</name>
    <name type="common">roselle</name>
    <dbReference type="NCBI Taxonomy" id="183260"/>
    <lineage>
        <taxon>Eukaryota</taxon>
        <taxon>Viridiplantae</taxon>
        <taxon>Streptophyta</taxon>
        <taxon>Embryophyta</taxon>
        <taxon>Tracheophyta</taxon>
        <taxon>Spermatophyta</taxon>
        <taxon>Magnoliopsida</taxon>
        <taxon>eudicotyledons</taxon>
        <taxon>Gunneridae</taxon>
        <taxon>Pentapetalae</taxon>
        <taxon>rosids</taxon>
        <taxon>malvids</taxon>
        <taxon>Malvales</taxon>
        <taxon>Malvaceae</taxon>
        <taxon>Malvoideae</taxon>
        <taxon>Hibiscus</taxon>
    </lineage>
</organism>
<dbReference type="EMBL" id="JBBPBN010000009">
    <property type="protein sequence ID" value="KAK9032708.1"/>
    <property type="molecule type" value="Genomic_DNA"/>
</dbReference>
<proteinExistence type="inferred from homology"/>
<dbReference type="PANTHER" id="PTHR12203">
    <property type="entry name" value="KDEL LYS-ASP-GLU-LEU CONTAINING - RELATED"/>
    <property type="match status" value="1"/>
</dbReference>
<protein>
    <recommendedName>
        <fullName evidence="3">Glycosyl transferase CAP10 domain-containing protein</fullName>
    </recommendedName>
</protein>
<comment type="similarity">
    <text evidence="1">Belongs to the glycosyltransferase 90 family.</text>
</comment>
<name>A0ABR2T6B6_9ROSI</name>
<dbReference type="Pfam" id="PF05686">
    <property type="entry name" value="Glyco_transf_90"/>
    <property type="match status" value="1"/>
</dbReference>
<reference evidence="4 5" key="1">
    <citation type="journal article" date="2024" name="G3 (Bethesda)">
        <title>Genome assembly of Hibiscus sabdariffa L. provides insights into metabolisms of medicinal natural products.</title>
        <authorList>
            <person name="Kim T."/>
        </authorList>
    </citation>
    <scope>NUCLEOTIDE SEQUENCE [LARGE SCALE GENOMIC DNA]</scope>
    <source>
        <strain evidence="4">TK-2024</strain>
        <tissue evidence="4">Old leaves</tissue>
    </source>
</reference>
<dbReference type="PANTHER" id="PTHR12203:SF35">
    <property type="entry name" value="PROTEIN O-GLUCOSYLTRANSFERASE 1"/>
    <property type="match status" value="1"/>
</dbReference>
<evidence type="ECO:0000256" key="2">
    <source>
        <dbReference type="ARBA" id="ARBA00022679"/>
    </source>
</evidence>
<dbReference type="InterPro" id="IPR006598">
    <property type="entry name" value="CAP10"/>
</dbReference>
<dbReference type="InterPro" id="IPR051091">
    <property type="entry name" value="O-Glucosyltr/Glycosyltrsf_90"/>
</dbReference>
<keyword evidence="2" id="KW-0808">Transferase</keyword>
<dbReference type="Proteomes" id="UP001396334">
    <property type="component" value="Unassembled WGS sequence"/>
</dbReference>
<evidence type="ECO:0000313" key="4">
    <source>
        <dbReference type="EMBL" id="KAK9032708.1"/>
    </source>
</evidence>
<accession>A0ABR2T6B6</accession>
<keyword evidence="5" id="KW-1185">Reference proteome</keyword>
<evidence type="ECO:0000259" key="3">
    <source>
        <dbReference type="Pfam" id="PF05686"/>
    </source>
</evidence>
<evidence type="ECO:0000313" key="5">
    <source>
        <dbReference type="Proteomes" id="UP001396334"/>
    </source>
</evidence>
<feature type="domain" description="Glycosyl transferase CAP10" evidence="3">
    <location>
        <begin position="9"/>
        <end position="147"/>
    </location>
</feature>
<evidence type="ECO:0000256" key="1">
    <source>
        <dbReference type="ARBA" id="ARBA00010118"/>
    </source>
</evidence>